<gene>
    <name evidence="8" type="ORF">P43SY_006397</name>
</gene>
<name>A0AAD5Q7V3_PYTIN</name>
<dbReference type="InterPro" id="IPR003035">
    <property type="entry name" value="RWP-RK_dom"/>
</dbReference>
<dbReference type="PROSITE" id="PS51519">
    <property type="entry name" value="RWP_RK"/>
    <property type="match status" value="1"/>
</dbReference>
<keyword evidence="2" id="KW-0805">Transcription regulation</keyword>
<dbReference type="AlphaFoldDB" id="A0AAD5Q7V3"/>
<proteinExistence type="predicted"/>
<evidence type="ECO:0000256" key="1">
    <source>
        <dbReference type="ARBA" id="ARBA00004049"/>
    </source>
</evidence>
<evidence type="ECO:0000256" key="2">
    <source>
        <dbReference type="ARBA" id="ARBA00023015"/>
    </source>
</evidence>
<keyword evidence="4" id="KW-0238">DNA-binding</keyword>
<comment type="function">
    <text evidence="1">Putative transcription factor.</text>
</comment>
<dbReference type="InterPro" id="IPR044607">
    <property type="entry name" value="RKD-like"/>
</dbReference>
<protein>
    <recommendedName>
        <fullName evidence="7">RWP-RK domain-containing protein</fullName>
    </recommendedName>
</protein>
<organism evidence="8 9">
    <name type="scientific">Pythium insidiosum</name>
    <name type="common">Pythiosis disease agent</name>
    <dbReference type="NCBI Taxonomy" id="114742"/>
    <lineage>
        <taxon>Eukaryota</taxon>
        <taxon>Sar</taxon>
        <taxon>Stramenopiles</taxon>
        <taxon>Oomycota</taxon>
        <taxon>Peronosporomycetes</taxon>
        <taxon>Pythiales</taxon>
        <taxon>Pythiaceae</taxon>
        <taxon>Pythium</taxon>
    </lineage>
</organism>
<dbReference type="Proteomes" id="UP001209570">
    <property type="component" value="Unassembled WGS sequence"/>
</dbReference>
<keyword evidence="3" id="KW-0175">Coiled coil</keyword>
<dbReference type="Pfam" id="PF02042">
    <property type="entry name" value="RWP-RK"/>
    <property type="match status" value="1"/>
</dbReference>
<evidence type="ECO:0000256" key="3">
    <source>
        <dbReference type="ARBA" id="ARBA00023054"/>
    </source>
</evidence>
<comment type="caution">
    <text evidence="8">The sequence shown here is derived from an EMBL/GenBank/DDBJ whole genome shotgun (WGS) entry which is preliminary data.</text>
</comment>
<evidence type="ECO:0000313" key="9">
    <source>
        <dbReference type="Proteomes" id="UP001209570"/>
    </source>
</evidence>
<accession>A0AAD5Q7V3</accession>
<evidence type="ECO:0000256" key="6">
    <source>
        <dbReference type="ARBA" id="ARBA00023242"/>
    </source>
</evidence>
<evidence type="ECO:0000259" key="7">
    <source>
        <dbReference type="PROSITE" id="PS51519"/>
    </source>
</evidence>
<evidence type="ECO:0000256" key="4">
    <source>
        <dbReference type="ARBA" id="ARBA00023125"/>
    </source>
</evidence>
<dbReference type="GO" id="GO:0003700">
    <property type="term" value="F:DNA-binding transcription factor activity"/>
    <property type="evidence" value="ECO:0007669"/>
    <property type="project" value="InterPro"/>
</dbReference>
<reference evidence="8" key="1">
    <citation type="submission" date="2021-12" db="EMBL/GenBank/DDBJ databases">
        <title>Prjna785345.</title>
        <authorList>
            <person name="Rujirawat T."/>
            <person name="Krajaejun T."/>
        </authorList>
    </citation>
    <scope>NUCLEOTIDE SEQUENCE</scope>
    <source>
        <strain evidence="8">Pi057C3</strain>
    </source>
</reference>
<keyword evidence="5" id="KW-0804">Transcription</keyword>
<keyword evidence="9" id="KW-1185">Reference proteome</keyword>
<dbReference type="PANTHER" id="PTHR46373">
    <property type="entry name" value="PROTEIN RKD4"/>
    <property type="match status" value="1"/>
</dbReference>
<dbReference type="EMBL" id="JAKCXM010000350">
    <property type="protein sequence ID" value="KAJ0395335.1"/>
    <property type="molecule type" value="Genomic_DNA"/>
</dbReference>
<keyword evidence="6" id="KW-0539">Nucleus</keyword>
<dbReference type="GO" id="GO:0003677">
    <property type="term" value="F:DNA binding"/>
    <property type="evidence" value="ECO:0007669"/>
    <property type="project" value="UniProtKB-KW"/>
</dbReference>
<evidence type="ECO:0000313" key="8">
    <source>
        <dbReference type="EMBL" id="KAJ0395335.1"/>
    </source>
</evidence>
<dbReference type="PANTHER" id="PTHR46373:SF2">
    <property type="entry name" value="RWP-RK DOMAIN-CONTAINING PROTEIN"/>
    <property type="match status" value="1"/>
</dbReference>
<sequence>MLRVPRDAAVARDGGDGRVRGASASRRRLHFDVEELQQYYHLPLKTAAKRLGICEAALKRICRRNHIRKWPYRQLQSLLRRLDESVPDSDGAAPPSDSFLLPHELQVKRQHCVENAKQQQLQVERERIIQAAHADAHAGATLQLQQPAAPRAPPERSPARPCDTALSVLASLCSAAPSMRSAASSSTPDAGRSTEVSIHHTPVRILRLMMQS</sequence>
<feature type="domain" description="RWP-RK" evidence="7">
    <location>
        <begin position="11"/>
        <end position="98"/>
    </location>
</feature>
<evidence type="ECO:0000256" key="5">
    <source>
        <dbReference type="ARBA" id="ARBA00023163"/>
    </source>
</evidence>